<organism evidence="3 4">
    <name type="scientific">Marinifilum caeruleilacunae</name>
    <dbReference type="NCBI Taxonomy" id="2499076"/>
    <lineage>
        <taxon>Bacteria</taxon>
        <taxon>Pseudomonadati</taxon>
        <taxon>Bacteroidota</taxon>
        <taxon>Bacteroidia</taxon>
        <taxon>Marinilabiliales</taxon>
        <taxon>Marinifilaceae</taxon>
    </lineage>
</organism>
<keyword evidence="1" id="KW-0732">Signal</keyword>
<dbReference type="InterPro" id="IPR005079">
    <property type="entry name" value="Peptidase_C45_hydrolase"/>
</dbReference>
<comment type="caution">
    <text evidence="3">The sequence shown here is derived from an EMBL/GenBank/DDBJ whole genome shotgun (WGS) entry which is preliminary data.</text>
</comment>
<keyword evidence="4" id="KW-1185">Reference proteome</keyword>
<dbReference type="Gene3D" id="3.60.60.10">
    <property type="entry name" value="Penicillin V Acylase, Chain A"/>
    <property type="match status" value="1"/>
</dbReference>
<name>A0ABX1X1A9_9BACT</name>
<dbReference type="Pfam" id="PF03417">
    <property type="entry name" value="AAT"/>
    <property type="match status" value="1"/>
</dbReference>
<dbReference type="RefSeq" id="WP_171597444.1">
    <property type="nucleotide sequence ID" value="NZ_RZNH01000055.1"/>
</dbReference>
<dbReference type="Proteomes" id="UP000732105">
    <property type="component" value="Unassembled WGS sequence"/>
</dbReference>
<feature type="chain" id="PRO_5046796795" description="Peptidase C45 hydrolase domain-containing protein" evidence="1">
    <location>
        <begin position="19"/>
        <end position="409"/>
    </location>
</feature>
<gene>
    <name evidence="3" type="ORF">ELS83_20505</name>
</gene>
<evidence type="ECO:0000259" key="2">
    <source>
        <dbReference type="Pfam" id="PF03417"/>
    </source>
</evidence>
<feature type="signal peptide" evidence="1">
    <location>
        <begin position="1"/>
        <end position="18"/>
    </location>
</feature>
<reference evidence="3 4" key="1">
    <citation type="submission" date="2018-12" db="EMBL/GenBank/DDBJ databases">
        <title>Marinifilum JC070 sp. nov., a marine bacterium isolated from Yongle Blue Hole in the South China Sea.</title>
        <authorList>
            <person name="Fu T."/>
        </authorList>
    </citation>
    <scope>NUCLEOTIDE SEQUENCE [LARGE SCALE GENOMIC DNA]</scope>
    <source>
        <strain evidence="3 4">JC070</strain>
    </source>
</reference>
<evidence type="ECO:0000313" key="4">
    <source>
        <dbReference type="Proteomes" id="UP000732105"/>
    </source>
</evidence>
<accession>A0ABX1X1A9</accession>
<protein>
    <recommendedName>
        <fullName evidence="2">Peptidase C45 hydrolase domain-containing protein</fullName>
    </recommendedName>
</protein>
<evidence type="ECO:0000256" key="1">
    <source>
        <dbReference type="SAM" id="SignalP"/>
    </source>
</evidence>
<feature type="domain" description="Peptidase C45 hydrolase" evidence="2">
    <location>
        <begin position="42"/>
        <end position="181"/>
    </location>
</feature>
<sequence>MKQILTLLLLMVVSLWQADACTTAVISGKYTKDGRPMIWKLRDTESFENKMRYFTDGKYPYIGLINSNDENGEQVWGGSNAMGFAIMNSASFNVNMQDTTSLKDQEGKFMKLSLQQCANLEEFEQLLKETPKPMGLAAHFGVLDADGNVAFYEVNNRTFTKFDANDPAQAPNGYILRTNHSFTGKKDIGYGFIRLQTAQDIFYQADACGDMSARTVIQNFSRCLKHPVLKRDFRKEFETVPYGENFVNSGDLITRHGSSSMIMIEGVKEGEDKEMATIWTQVGFPNTSIALPVWVKGGKNLPKVLLADGKENCPLNAMSMELKDRCYPISRSAGYKYLKVSELINAEKTGIIQKLEKAEEKLFEKVEAQQEKWRSAKASKKEIEELYNWLNNYTIETYDDLLEVEKYLK</sequence>
<proteinExistence type="predicted"/>
<dbReference type="EMBL" id="RZNH01000055">
    <property type="protein sequence ID" value="NOU62186.1"/>
    <property type="molecule type" value="Genomic_DNA"/>
</dbReference>
<evidence type="ECO:0000313" key="3">
    <source>
        <dbReference type="EMBL" id="NOU62186.1"/>
    </source>
</evidence>